<dbReference type="EMBL" id="JBFCZG010000009">
    <property type="protein sequence ID" value="KAL3418463.1"/>
    <property type="molecule type" value="Genomic_DNA"/>
</dbReference>
<keyword evidence="9" id="KW-1185">Reference proteome</keyword>
<dbReference type="InterPro" id="IPR001680">
    <property type="entry name" value="WD40_rpt"/>
</dbReference>
<comment type="similarity">
    <text evidence="4">Belongs to the WD repeat ASA1 family.</text>
</comment>
<keyword evidence="2" id="KW-0677">Repeat</keyword>
<dbReference type="InterPro" id="IPR015943">
    <property type="entry name" value="WD40/YVTN_repeat-like_dom_sf"/>
</dbReference>
<dbReference type="SUPFAM" id="SSF50978">
    <property type="entry name" value="WD40 repeat-like"/>
    <property type="match status" value="1"/>
</dbReference>
<evidence type="ECO:0000256" key="7">
    <source>
        <dbReference type="PROSITE-ProRule" id="PRU00221"/>
    </source>
</evidence>
<protein>
    <recommendedName>
        <fullName evidence="6">ASTRA-associated protein 1</fullName>
    </recommendedName>
</protein>
<name>A0ABR4P5A1_9HELO</name>
<feature type="repeat" description="WD" evidence="7">
    <location>
        <begin position="380"/>
        <end position="395"/>
    </location>
</feature>
<reference evidence="8 9" key="1">
    <citation type="submission" date="2024-06" db="EMBL/GenBank/DDBJ databases">
        <title>Complete genome of Phlyctema vagabunda strain 19-DSS-EL-015.</title>
        <authorList>
            <person name="Fiorenzani C."/>
        </authorList>
    </citation>
    <scope>NUCLEOTIDE SEQUENCE [LARGE SCALE GENOMIC DNA]</scope>
    <source>
        <strain evidence="8 9">19-DSS-EL-015</strain>
    </source>
</reference>
<gene>
    <name evidence="8" type="ORF">PVAG01_10179</name>
</gene>
<evidence type="ECO:0000256" key="5">
    <source>
        <dbReference type="ARBA" id="ARBA00038749"/>
    </source>
</evidence>
<evidence type="ECO:0000256" key="3">
    <source>
        <dbReference type="ARBA" id="ARBA00037338"/>
    </source>
</evidence>
<sequence>MALPPAQPAYILRGHEAQIHSTTFIRSNTRLVTGDADGWIVVWSLDIKRPVAVWRAHEAAILGVAAWGHHNLITHGKDNKLIVWKFSFEDEESMSKVLPVNTPLEARKQPWLLHVLHVNTMNFCSFAQSPTHPTPTPESLEELLIAVPNTLSSETVDIFQLPSSKRIHTVPNASGLKGGMIMAVSLFFHPTTRNLTVISGYESGHTSVSQLSTSTVTPNQKTTTSQGMWQTLYLSQPHTQPVLSLDVSPSFEYYLTSSADSLIAKHHIPNTVDSSSLAPKTIQTKHSGQQSLQMRSDGKIFATAGWDAKVRVYVSKSMKEVAVLKWHKEGCFAVAFADVELEAPADAVAEVEEGKEVVQSFGGLSVKEQRIRKAAKTHWLAAGSKDGKVSLWDIY</sequence>
<organism evidence="8 9">
    <name type="scientific">Phlyctema vagabunda</name>
    <dbReference type="NCBI Taxonomy" id="108571"/>
    <lineage>
        <taxon>Eukaryota</taxon>
        <taxon>Fungi</taxon>
        <taxon>Dikarya</taxon>
        <taxon>Ascomycota</taxon>
        <taxon>Pezizomycotina</taxon>
        <taxon>Leotiomycetes</taxon>
        <taxon>Helotiales</taxon>
        <taxon>Dermateaceae</taxon>
        <taxon>Phlyctema</taxon>
    </lineage>
</organism>
<dbReference type="SMART" id="SM00320">
    <property type="entry name" value="WD40"/>
    <property type="match status" value="5"/>
</dbReference>
<keyword evidence="1 7" id="KW-0853">WD repeat</keyword>
<evidence type="ECO:0000256" key="6">
    <source>
        <dbReference type="ARBA" id="ARBA00040563"/>
    </source>
</evidence>
<dbReference type="Proteomes" id="UP001629113">
    <property type="component" value="Unassembled WGS sequence"/>
</dbReference>
<comment type="function">
    <text evidence="3">Component of the ASTRA complex involved in chromatin remodeling.</text>
</comment>
<comment type="subunit">
    <text evidence="5">Component of the ASTRA chromatin remodeling machinery complex.</text>
</comment>
<dbReference type="PROSITE" id="PS00678">
    <property type="entry name" value="WD_REPEATS_1"/>
    <property type="match status" value="1"/>
</dbReference>
<evidence type="ECO:0000256" key="1">
    <source>
        <dbReference type="ARBA" id="ARBA00022574"/>
    </source>
</evidence>
<accession>A0ABR4P5A1</accession>
<dbReference type="InterPro" id="IPR019775">
    <property type="entry name" value="WD40_repeat_CS"/>
</dbReference>
<dbReference type="Gene3D" id="2.130.10.10">
    <property type="entry name" value="YVTN repeat-like/Quinoprotein amine dehydrogenase"/>
    <property type="match status" value="3"/>
</dbReference>
<dbReference type="InterPro" id="IPR036322">
    <property type="entry name" value="WD40_repeat_dom_sf"/>
</dbReference>
<comment type="caution">
    <text evidence="8">The sequence shown here is derived from an EMBL/GenBank/DDBJ whole genome shotgun (WGS) entry which is preliminary data.</text>
</comment>
<dbReference type="PANTHER" id="PTHR19854:SF1">
    <property type="entry name" value="GUANINE NUCLEOTIDE-BINDING PROTEIN SUBUNIT BETA-LIKE PROTEIN 1"/>
    <property type="match status" value="1"/>
</dbReference>
<evidence type="ECO:0000256" key="4">
    <source>
        <dbReference type="ARBA" id="ARBA00037931"/>
    </source>
</evidence>
<proteinExistence type="inferred from homology"/>
<feature type="repeat" description="WD" evidence="7">
    <location>
        <begin position="12"/>
        <end position="53"/>
    </location>
</feature>
<evidence type="ECO:0000256" key="2">
    <source>
        <dbReference type="ARBA" id="ARBA00022737"/>
    </source>
</evidence>
<evidence type="ECO:0000313" key="9">
    <source>
        <dbReference type="Proteomes" id="UP001629113"/>
    </source>
</evidence>
<dbReference type="PANTHER" id="PTHR19854">
    <property type="entry name" value="TRANSDUCIN BETA-LIKE 3"/>
    <property type="match status" value="1"/>
</dbReference>
<dbReference type="Pfam" id="PF00400">
    <property type="entry name" value="WD40"/>
    <property type="match status" value="3"/>
</dbReference>
<evidence type="ECO:0000313" key="8">
    <source>
        <dbReference type="EMBL" id="KAL3418463.1"/>
    </source>
</evidence>
<dbReference type="PROSITE" id="PS50294">
    <property type="entry name" value="WD_REPEATS_REGION"/>
    <property type="match status" value="1"/>
</dbReference>
<dbReference type="PROSITE" id="PS50082">
    <property type="entry name" value="WD_REPEATS_2"/>
    <property type="match status" value="2"/>
</dbReference>